<protein>
    <submittedName>
        <fullName evidence="1">Acyl-CoA dehydrogenase</fullName>
    </submittedName>
</protein>
<dbReference type="Gene3D" id="1.10.540.10">
    <property type="entry name" value="Acyl-CoA dehydrogenase/oxidase, N-terminal domain"/>
    <property type="match status" value="1"/>
</dbReference>
<name>A0ABR7QS50_9FLAO</name>
<sequence length="339" mass="38006">MIQVDKLQELRKLCSGVEIFPNEVLDWIGEENLWSIWVPKTFGGLELSLTDGLNKLKELARIDASLGWTVTLCSGANYFIGNLEECAARDIFLSSKAPVCLGGSGGVSGTAVICDDHYKISGKWRYATGAPYLTHFTLNAEILKKGIKLINDDGSPKVRSFVISKDKVQIIEDWNTMGLKASATHSFEVKDQLVHKSCSFLYNQNYLPQPIFKIPFSLFADLTLWVNYIGMAEHLLEEAACFVSSAKMTDLEGVVVVSEQKITNYAAEIEKRIDEGMVFKTDYIELIHNEATNSVKSISRNIIEIFPHLGVKASRKNHPLNQIFSDYFTATQHHIFTKE</sequence>
<reference evidence="1 2" key="1">
    <citation type="submission" date="2020-08" db="EMBL/GenBank/DDBJ databases">
        <title>Arenibacter gaetbuli sp. nov., isolated from a sand dune.</title>
        <authorList>
            <person name="Park S."/>
            <person name="Yoon J.-H."/>
        </authorList>
    </citation>
    <scope>NUCLEOTIDE SEQUENCE [LARGE SCALE GENOMIC DNA]</scope>
    <source>
        <strain evidence="1 2">BSSL-BM3</strain>
    </source>
</reference>
<comment type="caution">
    <text evidence="1">The sequence shown here is derived from an EMBL/GenBank/DDBJ whole genome shotgun (WGS) entry which is preliminary data.</text>
</comment>
<evidence type="ECO:0000313" key="2">
    <source>
        <dbReference type="Proteomes" id="UP000618952"/>
    </source>
</evidence>
<evidence type="ECO:0000313" key="1">
    <source>
        <dbReference type="EMBL" id="MBC8770022.1"/>
    </source>
</evidence>
<keyword evidence="2" id="KW-1185">Reference proteome</keyword>
<proteinExistence type="predicted"/>
<dbReference type="SUPFAM" id="SSF56645">
    <property type="entry name" value="Acyl-CoA dehydrogenase NM domain-like"/>
    <property type="match status" value="1"/>
</dbReference>
<accession>A0ABR7QS50</accession>
<gene>
    <name evidence="1" type="ORF">H4O18_18630</name>
</gene>
<dbReference type="Gene3D" id="2.40.110.10">
    <property type="entry name" value="Butyryl-CoA Dehydrogenase, subunit A, domain 2"/>
    <property type="match status" value="1"/>
</dbReference>
<dbReference type="RefSeq" id="WP_187587465.1">
    <property type="nucleotide sequence ID" value="NZ_JACLHY010000026.1"/>
</dbReference>
<dbReference type="InterPro" id="IPR037069">
    <property type="entry name" value="AcylCoA_DH/ox_N_sf"/>
</dbReference>
<organism evidence="1 2">
    <name type="scientific">Arenibacter arenosicollis</name>
    <dbReference type="NCBI Taxonomy" id="2762274"/>
    <lineage>
        <taxon>Bacteria</taxon>
        <taxon>Pseudomonadati</taxon>
        <taxon>Bacteroidota</taxon>
        <taxon>Flavobacteriia</taxon>
        <taxon>Flavobacteriales</taxon>
        <taxon>Flavobacteriaceae</taxon>
        <taxon>Arenibacter</taxon>
    </lineage>
</organism>
<dbReference type="EMBL" id="JACLHY010000026">
    <property type="protein sequence ID" value="MBC8770022.1"/>
    <property type="molecule type" value="Genomic_DNA"/>
</dbReference>
<dbReference type="Proteomes" id="UP000618952">
    <property type="component" value="Unassembled WGS sequence"/>
</dbReference>
<dbReference type="InterPro" id="IPR009100">
    <property type="entry name" value="AcylCoA_DH/oxidase_NM_dom_sf"/>
</dbReference>
<dbReference type="InterPro" id="IPR046373">
    <property type="entry name" value="Acyl-CoA_Oxase/DH_mid-dom_sf"/>
</dbReference>